<dbReference type="PANTHER" id="PTHR14226:SF78">
    <property type="entry name" value="SLR0060 PROTEIN"/>
    <property type="match status" value="1"/>
</dbReference>
<dbReference type="InterPro" id="IPR002641">
    <property type="entry name" value="PNPLA_dom"/>
</dbReference>
<comment type="caution">
    <text evidence="6">The sequence shown here is derived from an EMBL/GenBank/DDBJ whole genome shotgun (WGS) entry which is preliminary data.</text>
</comment>
<evidence type="ECO:0000256" key="3">
    <source>
        <dbReference type="ARBA" id="ARBA00023098"/>
    </source>
</evidence>
<protein>
    <submittedName>
        <fullName evidence="6">Patatin</fullName>
    </submittedName>
</protein>
<name>A0A419S7D8_9SPHI</name>
<feature type="short sequence motif" description="GXGXXG" evidence="4">
    <location>
        <begin position="12"/>
        <end position="17"/>
    </location>
</feature>
<evidence type="ECO:0000256" key="1">
    <source>
        <dbReference type="ARBA" id="ARBA00022801"/>
    </source>
</evidence>
<dbReference type="InterPro" id="IPR050301">
    <property type="entry name" value="NTE"/>
</dbReference>
<dbReference type="GO" id="GO:0016787">
    <property type="term" value="F:hydrolase activity"/>
    <property type="evidence" value="ECO:0007669"/>
    <property type="project" value="UniProtKB-UniRule"/>
</dbReference>
<dbReference type="InterPro" id="IPR016035">
    <property type="entry name" value="Acyl_Trfase/lysoPLipase"/>
</dbReference>
<keyword evidence="3 4" id="KW-0443">Lipid metabolism</keyword>
<sequence length="257" mass="27866">MKAPKIGLVLSGGGIRGIAHLGVLKAFKDKNIKVNAIAGTSAGAIAGALVANGVDPYEALTVFNETRLIRHLRPAFGSPALLNLETAFTLLHTYIPHNSFEQLTTPLTVTATDFNHGKLVYFHQGELIRKVLASSCIPGVFSPILIDGVLYVDGGVLNNFPIEPLWSDCDFIIGSSCNHLPNITAVRNIKHALERAALLSLNNSMEQKCKKLDILIEPKGLGATSIFDVAKAEEIFWLAYEETLSKIPAIKEKTHFL</sequence>
<gene>
    <name evidence="6" type="ORF">BCY91_03660</name>
</gene>
<feature type="short sequence motif" description="GXSXG" evidence="4">
    <location>
        <begin position="39"/>
        <end position="43"/>
    </location>
</feature>
<dbReference type="EMBL" id="MBTA01000012">
    <property type="protein sequence ID" value="RKD17248.1"/>
    <property type="molecule type" value="Genomic_DNA"/>
</dbReference>
<keyword evidence="7" id="KW-1185">Reference proteome</keyword>
<evidence type="ECO:0000256" key="2">
    <source>
        <dbReference type="ARBA" id="ARBA00022963"/>
    </source>
</evidence>
<keyword evidence="1 4" id="KW-0378">Hydrolase</keyword>
<organism evidence="6 7">
    <name type="scientific">Pelobium manganitolerans</name>
    <dbReference type="NCBI Taxonomy" id="1842495"/>
    <lineage>
        <taxon>Bacteria</taxon>
        <taxon>Pseudomonadati</taxon>
        <taxon>Bacteroidota</taxon>
        <taxon>Sphingobacteriia</taxon>
        <taxon>Sphingobacteriales</taxon>
        <taxon>Sphingobacteriaceae</taxon>
        <taxon>Pelobium</taxon>
    </lineage>
</organism>
<accession>A0A419S7D8</accession>
<evidence type="ECO:0000313" key="7">
    <source>
        <dbReference type="Proteomes" id="UP000283433"/>
    </source>
</evidence>
<feature type="short sequence motif" description="DGA/G" evidence="4">
    <location>
        <begin position="153"/>
        <end position="155"/>
    </location>
</feature>
<dbReference type="OrthoDB" id="9770965at2"/>
<evidence type="ECO:0000259" key="5">
    <source>
        <dbReference type="PROSITE" id="PS51635"/>
    </source>
</evidence>
<dbReference type="PANTHER" id="PTHR14226">
    <property type="entry name" value="NEUROPATHY TARGET ESTERASE/SWISS CHEESE D.MELANOGASTER"/>
    <property type="match status" value="1"/>
</dbReference>
<evidence type="ECO:0000313" key="6">
    <source>
        <dbReference type="EMBL" id="RKD17248.1"/>
    </source>
</evidence>
<proteinExistence type="predicted"/>
<dbReference type="CDD" id="cd07205">
    <property type="entry name" value="Pat_PNPLA6_PNPLA7_NTE1_like"/>
    <property type="match status" value="1"/>
</dbReference>
<dbReference type="Pfam" id="PF01734">
    <property type="entry name" value="Patatin"/>
    <property type="match status" value="1"/>
</dbReference>
<dbReference type="GO" id="GO:0016042">
    <property type="term" value="P:lipid catabolic process"/>
    <property type="evidence" value="ECO:0007669"/>
    <property type="project" value="UniProtKB-UniRule"/>
</dbReference>
<feature type="domain" description="PNPLA" evidence="5">
    <location>
        <begin position="8"/>
        <end position="166"/>
    </location>
</feature>
<evidence type="ECO:0000256" key="4">
    <source>
        <dbReference type="PROSITE-ProRule" id="PRU01161"/>
    </source>
</evidence>
<feature type="active site" description="Nucleophile" evidence="4">
    <location>
        <position position="41"/>
    </location>
</feature>
<dbReference type="SUPFAM" id="SSF52151">
    <property type="entry name" value="FabD/lysophospholipase-like"/>
    <property type="match status" value="1"/>
</dbReference>
<reference evidence="6 7" key="1">
    <citation type="submission" date="2016-07" db="EMBL/GenBank/DDBJ databases">
        <title>Genome of Pelobium manganitolerans.</title>
        <authorList>
            <person name="Wu S."/>
            <person name="Wang G."/>
        </authorList>
    </citation>
    <scope>NUCLEOTIDE SEQUENCE [LARGE SCALE GENOMIC DNA]</scope>
    <source>
        <strain evidence="6 7">YS-25</strain>
    </source>
</reference>
<dbReference type="AlphaFoldDB" id="A0A419S7D8"/>
<feature type="active site" description="Proton acceptor" evidence="4">
    <location>
        <position position="153"/>
    </location>
</feature>
<keyword evidence="2 4" id="KW-0442">Lipid degradation</keyword>
<dbReference type="Proteomes" id="UP000283433">
    <property type="component" value="Unassembled WGS sequence"/>
</dbReference>
<dbReference type="RefSeq" id="WP_120181439.1">
    <property type="nucleotide sequence ID" value="NZ_MBTA01000012.1"/>
</dbReference>
<dbReference type="Gene3D" id="3.40.1090.10">
    <property type="entry name" value="Cytosolic phospholipase A2 catalytic domain"/>
    <property type="match status" value="2"/>
</dbReference>
<dbReference type="PROSITE" id="PS51635">
    <property type="entry name" value="PNPLA"/>
    <property type="match status" value="1"/>
</dbReference>